<evidence type="ECO:0000256" key="1">
    <source>
        <dbReference type="SAM" id="MobiDB-lite"/>
    </source>
</evidence>
<dbReference type="Proteomes" id="UP000305041">
    <property type="component" value="Unassembled WGS sequence"/>
</dbReference>
<evidence type="ECO:0000313" key="2">
    <source>
        <dbReference type="EMBL" id="TLP55499.1"/>
    </source>
</evidence>
<dbReference type="RefSeq" id="WP_138165377.1">
    <property type="nucleotide sequence ID" value="NZ_VAUA01000015.1"/>
</dbReference>
<dbReference type="EMBL" id="VAUA01000015">
    <property type="protein sequence ID" value="TLP55499.1"/>
    <property type="molecule type" value="Genomic_DNA"/>
</dbReference>
<keyword evidence="3" id="KW-1185">Reference proteome</keyword>
<reference evidence="2 3" key="1">
    <citation type="submission" date="2019-05" db="EMBL/GenBank/DDBJ databases">
        <title>Draft genome sequence of Pelagicola sp. DSW4-44.</title>
        <authorList>
            <person name="Oh J."/>
        </authorList>
    </citation>
    <scope>NUCLEOTIDE SEQUENCE [LARGE SCALE GENOMIC DNA]</scope>
    <source>
        <strain evidence="2 3">DSW4-44</strain>
    </source>
</reference>
<organism evidence="2 3">
    <name type="scientific">Parasedimentitalea maritima</name>
    <dbReference type="NCBI Taxonomy" id="2578117"/>
    <lineage>
        <taxon>Bacteria</taxon>
        <taxon>Pseudomonadati</taxon>
        <taxon>Pseudomonadota</taxon>
        <taxon>Alphaproteobacteria</taxon>
        <taxon>Rhodobacterales</taxon>
        <taxon>Paracoccaceae</taxon>
        <taxon>Parasedimentitalea</taxon>
    </lineage>
</organism>
<proteinExistence type="predicted"/>
<accession>A0ABY2UNK7</accession>
<sequence>MNEEDQTAENQTVKHMASVKAAWDNAPEGPKKATALKHYQAAEKAHEAENDEEAYNELKQASRALV</sequence>
<evidence type="ECO:0008006" key="4">
    <source>
        <dbReference type="Google" id="ProtNLM"/>
    </source>
</evidence>
<evidence type="ECO:0000313" key="3">
    <source>
        <dbReference type="Proteomes" id="UP000305041"/>
    </source>
</evidence>
<feature type="region of interest" description="Disordered" evidence="1">
    <location>
        <begin position="24"/>
        <end position="66"/>
    </location>
</feature>
<name>A0ABY2UNK7_9RHOB</name>
<protein>
    <recommendedName>
        <fullName evidence="4">DUF3072 domain-containing protein</fullName>
    </recommendedName>
</protein>
<gene>
    <name evidence="2" type="ORF">FEE96_22545</name>
</gene>
<comment type="caution">
    <text evidence="2">The sequence shown here is derived from an EMBL/GenBank/DDBJ whole genome shotgun (WGS) entry which is preliminary data.</text>
</comment>